<reference evidence="5" key="1">
    <citation type="submission" date="2025-08" db="UniProtKB">
        <authorList>
            <consortium name="RefSeq"/>
        </authorList>
    </citation>
    <scope>IDENTIFICATION</scope>
    <source>
        <tissue evidence="5">Gonads</tissue>
    </source>
</reference>
<feature type="transmembrane region" description="Helical" evidence="2">
    <location>
        <begin position="95"/>
        <end position="124"/>
    </location>
</feature>
<feature type="region of interest" description="Disordered" evidence="1">
    <location>
        <begin position="27"/>
        <end position="71"/>
    </location>
</feature>
<evidence type="ECO:0000256" key="2">
    <source>
        <dbReference type="SAM" id="Phobius"/>
    </source>
</evidence>
<proteinExistence type="predicted"/>
<keyword evidence="4" id="KW-1185">Reference proteome</keyword>
<evidence type="ECO:0000313" key="5">
    <source>
        <dbReference type="RefSeq" id="XP_013386972.1"/>
    </source>
</evidence>
<dbReference type="RefSeq" id="XP_013386972.1">
    <property type="nucleotide sequence ID" value="XM_013531518.1"/>
</dbReference>
<keyword evidence="2" id="KW-0472">Membrane</keyword>
<name>A0A1S3HLS8_LINAN</name>
<evidence type="ECO:0000256" key="1">
    <source>
        <dbReference type="SAM" id="MobiDB-lite"/>
    </source>
</evidence>
<feature type="region of interest" description="Disordered" evidence="1">
    <location>
        <begin position="1"/>
        <end position="20"/>
    </location>
</feature>
<dbReference type="FunCoup" id="A0A1S3HLS8">
    <property type="interactions" value="3"/>
</dbReference>
<dbReference type="InterPro" id="IPR039159">
    <property type="entry name" value="SAYSD1"/>
</dbReference>
<dbReference type="KEGG" id="lak:106156320"/>
<keyword evidence="2" id="KW-1133">Transmembrane helix</keyword>
<dbReference type="PANTHER" id="PTHR13527">
    <property type="entry name" value="SAYSVFN DOMAIN-CONTAINING PROTEIN 1"/>
    <property type="match status" value="1"/>
</dbReference>
<dbReference type="AlphaFoldDB" id="A0A1S3HLS8"/>
<dbReference type="InParanoid" id="A0A1S3HLS8"/>
<feature type="domain" description="SAYSvFN" evidence="3">
    <location>
        <begin position="94"/>
        <end position="163"/>
    </location>
</feature>
<evidence type="ECO:0000313" key="4">
    <source>
        <dbReference type="Proteomes" id="UP000085678"/>
    </source>
</evidence>
<evidence type="ECO:0000259" key="3">
    <source>
        <dbReference type="Pfam" id="PF10260"/>
    </source>
</evidence>
<dbReference type="Pfam" id="PF10260">
    <property type="entry name" value="SAYSvFN"/>
    <property type="match status" value="1"/>
</dbReference>
<organism evidence="4 5">
    <name type="scientific">Lingula anatina</name>
    <name type="common">Brachiopod</name>
    <name type="synonym">Lingula unguis</name>
    <dbReference type="NCBI Taxonomy" id="7574"/>
    <lineage>
        <taxon>Eukaryota</taxon>
        <taxon>Metazoa</taxon>
        <taxon>Spiralia</taxon>
        <taxon>Lophotrochozoa</taxon>
        <taxon>Brachiopoda</taxon>
        <taxon>Linguliformea</taxon>
        <taxon>Lingulata</taxon>
        <taxon>Lingulida</taxon>
        <taxon>Linguloidea</taxon>
        <taxon>Lingulidae</taxon>
        <taxon>Lingula</taxon>
    </lineage>
</organism>
<dbReference type="OrthoDB" id="71310at2759"/>
<dbReference type="Proteomes" id="UP000085678">
    <property type="component" value="Unplaced"/>
</dbReference>
<dbReference type="PANTHER" id="PTHR13527:SF0">
    <property type="entry name" value="SAYSVFN DOMAIN-CONTAINING PROTEIN 1"/>
    <property type="match status" value="1"/>
</dbReference>
<feature type="compositionally biased region" description="Basic and acidic residues" evidence="1">
    <location>
        <begin position="1"/>
        <end position="19"/>
    </location>
</feature>
<keyword evidence="2" id="KW-0812">Transmembrane</keyword>
<sequence length="171" mass="19774">MDKSMQEKLAEYRAKKSKENQTPLIHRLFGSGNSKKTNIKPDQNRPVNNHDKYHSEAQEGTDNDGNHTFRPADLEEPPWIRNYIPEILKPNYLKICLWFILWGLFIELQFGAVYFVLSMFYVVYANTGSRVKKDGAPSAYSVFNPNCERLDGTFTAEQFEQELRYGAGSVR</sequence>
<dbReference type="STRING" id="7574.A0A1S3HLS8"/>
<accession>A0A1S3HLS8</accession>
<protein>
    <submittedName>
        <fullName evidence="5">Uncharacterized protein LOC106156320</fullName>
    </submittedName>
</protein>
<gene>
    <name evidence="5" type="primary">LOC106156320</name>
</gene>
<feature type="compositionally biased region" description="Basic and acidic residues" evidence="1">
    <location>
        <begin position="48"/>
        <end position="57"/>
    </location>
</feature>
<dbReference type="InterPro" id="IPR019387">
    <property type="entry name" value="SAYSvFN_dom"/>
</dbReference>
<dbReference type="GeneID" id="106156320"/>